<evidence type="ECO:0000313" key="3">
    <source>
        <dbReference type="Proteomes" id="UP000799118"/>
    </source>
</evidence>
<dbReference type="AlphaFoldDB" id="A0A6A4HL41"/>
<proteinExistence type="predicted"/>
<accession>A0A6A4HL41</accession>
<feature type="region of interest" description="Disordered" evidence="1">
    <location>
        <begin position="98"/>
        <end position="119"/>
    </location>
</feature>
<sequence>MCLAIQRGPIKCLNLHDQQQCFLDQETLVLCILGSRGLCSKALSSIPVPPSSSTAFVPSQGALIENGSDYNIVESRSTSPSLISGTPTPVTAVVPLPPSPTLSNTSSISNDDISPNPNGNNTIDMGGHKSGCLLLIPHPMLDNLEELWTYAVLNYTKRKMTDEDEMKREFVACFMKFSNLRDIIDGLGPRLHLLKWVEPNPAYPNVPGMQFHKSDAEIKLLILQKITPRFRDDLCHCQVEESLPYDKWKEKCLVVKERHPPSPPAYSNYFKHNDVGCGKKDDQQVVIPSLSAPNHGPADAYSFPKLGPGGPDTQCAPLMGTEASFHCYNLFTGHQSGHCPTKGPPCLMVPYHPFTNADVMLAKLIHAKKPNNFIPYKFILKQNPASQNLQRCVTAVRPREALTKMPDLSDPASAPSSFTIQPHGIHAVYGSHPIVHSSSGAAVYSNALEHGFNYKSASCPVRHPVAALVPAWRNACEYYIDKQGSSHNLVSPSHGFVVANTLNLILPHCLPSLLRRTVERLMTVDVFKTRHTRNTFIDNSWNMATPARIRLELSIHLLLSTVMSQALMQDFGKVLTAFPRPLASKGPIVP</sequence>
<gene>
    <name evidence="2" type="ORF">BT96DRAFT_940195</name>
</gene>
<keyword evidence="3" id="KW-1185">Reference proteome</keyword>
<dbReference type="EMBL" id="ML769483">
    <property type="protein sequence ID" value="KAE9398420.1"/>
    <property type="molecule type" value="Genomic_DNA"/>
</dbReference>
<evidence type="ECO:0000313" key="2">
    <source>
        <dbReference type="EMBL" id="KAE9398420.1"/>
    </source>
</evidence>
<name>A0A6A4HL41_9AGAR</name>
<dbReference type="Proteomes" id="UP000799118">
    <property type="component" value="Unassembled WGS sequence"/>
</dbReference>
<dbReference type="OrthoDB" id="2369050at2759"/>
<organism evidence="2 3">
    <name type="scientific">Gymnopus androsaceus JB14</name>
    <dbReference type="NCBI Taxonomy" id="1447944"/>
    <lineage>
        <taxon>Eukaryota</taxon>
        <taxon>Fungi</taxon>
        <taxon>Dikarya</taxon>
        <taxon>Basidiomycota</taxon>
        <taxon>Agaricomycotina</taxon>
        <taxon>Agaricomycetes</taxon>
        <taxon>Agaricomycetidae</taxon>
        <taxon>Agaricales</taxon>
        <taxon>Marasmiineae</taxon>
        <taxon>Omphalotaceae</taxon>
        <taxon>Gymnopus</taxon>
    </lineage>
</organism>
<evidence type="ECO:0000256" key="1">
    <source>
        <dbReference type="SAM" id="MobiDB-lite"/>
    </source>
</evidence>
<reference evidence="2" key="1">
    <citation type="journal article" date="2019" name="Environ. Microbiol.">
        <title>Fungal ecological strategies reflected in gene transcription - a case study of two litter decomposers.</title>
        <authorList>
            <person name="Barbi F."/>
            <person name="Kohler A."/>
            <person name="Barry K."/>
            <person name="Baskaran P."/>
            <person name="Daum C."/>
            <person name="Fauchery L."/>
            <person name="Ihrmark K."/>
            <person name="Kuo A."/>
            <person name="LaButti K."/>
            <person name="Lipzen A."/>
            <person name="Morin E."/>
            <person name="Grigoriev I.V."/>
            <person name="Henrissat B."/>
            <person name="Lindahl B."/>
            <person name="Martin F."/>
        </authorList>
    </citation>
    <scope>NUCLEOTIDE SEQUENCE</scope>
    <source>
        <strain evidence="2">JB14</strain>
    </source>
</reference>
<protein>
    <submittedName>
        <fullName evidence="2">Uncharacterized protein</fullName>
    </submittedName>
</protein>
<feature type="compositionally biased region" description="Low complexity" evidence="1">
    <location>
        <begin position="101"/>
        <end position="118"/>
    </location>
</feature>